<protein>
    <submittedName>
        <fullName evidence="2">Uncharacterized protein</fullName>
    </submittedName>
</protein>
<proteinExistence type="predicted"/>
<feature type="compositionally biased region" description="Basic residues" evidence="1">
    <location>
        <begin position="1"/>
        <end position="12"/>
    </location>
</feature>
<evidence type="ECO:0000313" key="3">
    <source>
        <dbReference type="Proteomes" id="UP001164743"/>
    </source>
</evidence>
<dbReference type="GeneID" id="77801338"/>
<organism evidence="2 3">
    <name type="scientific">Puccinia triticina</name>
    <dbReference type="NCBI Taxonomy" id="208348"/>
    <lineage>
        <taxon>Eukaryota</taxon>
        <taxon>Fungi</taxon>
        <taxon>Dikarya</taxon>
        <taxon>Basidiomycota</taxon>
        <taxon>Pucciniomycotina</taxon>
        <taxon>Pucciniomycetes</taxon>
        <taxon>Pucciniales</taxon>
        <taxon>Pucciniaceae</taxon>
        <taxon>Puccinia</taxon>
    </lineage>
</organism>
<dbReference type="Proteomes" id="UP001164743">
    <property type="component" value="Chromosome 10A"/>
</dbReference>
<evidence type="ECO:0000313" key="2">
    <source>
        <dbReference type="EMBL" id="WAQ88862.1"/>
    </source>
</evidence>
<gene>
    <name evidence="2" type="ORF">PtA15_10A283</name>
</gene>
<name>A0ABY7CXY6_9BASI</name>
<keyword evidence="3" id="KW-1185">Reference proteome</keyword>
<dbReference type="EMBL" id="CP110430">
    <property type="protein sequence ID" value="WAQ88862.1"/>
    <property type="molecule type" value="Genomic_DNA"/>
</dbReference>
<feature type="region of interest" description="Disordered" evidence="1">
    <location>
        <begin position="1"/>
        <end position="68"/>
    </location>
</feature>
<accession>A0ABY7CXY6</accession>
<sequence>MSATKKKGKKQKAAFEDSQKGELQSSPSIGDLSVPRGSSKVPQTRKPNLKAKMDDMSGDDSDWLDGCWGTEEDKTYMKQQAAEDGPTGLVDQ</sequence>
<reference evidence="2" key="1">
    <citation type="submission" date="2022-10" db="EMBL/GenBank/DDBJ databases">
        <title>Puccinia triticina Genome sequencing and assembly.</title>
        <authorList>
            <person name="Li C."/>
        </authorList>
    </citation>
    <scope>NUCLEOTIDE SEQUENCE</scope>
    <source>
        <strain evidence="2">Pt15</strain>
    </source>
</reference>
<evidence type="ECO:0000256" key="1">
    <source>
        <dbReference type="SAM" id="MobiDB-lite"/>
    </source>
</evidence>
<dbReference type="RefSeq" id="XP_053024417.1">
    <property type="nucleotide sequence ID" value="XM_053160443.1"/>
</dbReference>